<gene>
    <name evidence="1" type="ORF">SKAU_G00334800</name>
</gene>
<reference evidence="1" key="1">
    <citation type="journal article" date="2023" name="Science">
        <title>Genome structures resolve the early diversification of teleost fishes.</title>
        <authorList>
            <person name="Parey E."/>
            <person name="Louis A."/>
            <person name="Montfort J."/>
            <person name="Bouchez O."/>
            <person name="Roques C."/>
            <person name="Iampietro C."/>
            <person name="Lluch J."/>
            <person name="Castinel A."/>
            <person name="Donnadieu C."/>
            <person name="Desvignes T."/>
            <person name="Floi Bucao C."/>
            <person name="Jouanno E."/>
            <person name="Wen M."/>
            <person name="Mejri S."/>
            <person name="Dirks R."/>
            <person name="Jansen H."/>
            <person name="Henkel C."/>
            <person name="Chen W.J."/>
            <person name="Zahm M."/>
            <person name="Cabau C."/>
            <person name="Klopp C."/>
            <person name="Thompson A.W."/>
            <person name="Robinson-Rechavi M."/>
            <person name="Braasch I."/>
            <person name="Lecointre G."/>
            <person name="Bobe J."/>
            <person name="Postlethwait J.H."/>
            <person name="Berthelot C."/>
            <person name="Roest Crollius H."/>
            <person name="Guiguen Y."/>
        </authorList>
    </citation>
    <scope>NUCLEOTIDE SEQUENCE</scope>
    <source>
        <strain evidence="1">WJC10195</strain>
    </source>
</reference>
<evidence type="ECO:0000313" key="1">
    <source>
        <dbReference type="EMBL" id="KAJ8341189.1"/>
    </source>
</evidence>
<protein>
    <submittedName>
        <fullName evidence="1">Uncharacterized protein</fullName>
    </submittedName>
</protein>
<dbReference type="AlphaFoldDB" id="A0A9Q1IIX8"/>
<sequence>MPSASARGTWRHITGPNCQLNSFHTLQTQKGRQETRTKSVMAKLLKYISATVQDFLCRQNTDRTKMFPAIPSTQMTNM</sequence>
<dbReference type="Proteomes" id="UP001152622">
    <property type="component" value="Chromosome 15"/>
</dbReference>
<proteinExistence type="predicted"/>
<evidence type="ECO:0000313" key="2">
    <source>
        <dbReference type="Proteomes" id="UP001152622"/>
    </source>
</evidence>
<accession>A0A9Q1IIX8</accession>
<organism evidence="1 2">
    <name type="scientific">Synaphobranchus kaupii</name>
    <name type="common">Kaup's arrowtooth eel</name>
    <dbReference type="NCBI Taxonomy" id="118154"/>
    <lineage>
        <taxon>Eukaryota</taxon>
        <taxon>Metazoa</taxon>
        <taxon>Chordata</taxon>
        <taxon>Craniata</taxon>
        <taxon>Vertebrata</taxon>
        <taxon>Euteleostomi</taxon>
        <taxon>Actinopterygii</taxon>
        <taxon>Neopterygii</taxon>
        <taxon>Teleostei</taxon>
        <taxon>Anguilliformes</taxon>
        <taxon>Synaphobranchidae</taxon>
        <taxon>Synaphobranchus</taxon>
    </lineage>
</organism>
<keyword evidence="2" id="KW-1185">Reference proteome</keyword>
<dbReference type="EMBL" id="JAINUF010000015">
    <property type="protein sequence ID" value="KAJ8341189.1"/>
    <property type="molecule type" value="Genomic_DNA"/>
</dbReference>
<comment type="caution">
    <text evidence="1">The sequence shown here is derived from an EMBL/GenBank/DDBJ whole genome shotgun (WGS) entry which is preliminary data.</text>
</comment>
<name>A0A9Q1IIX8_SYNKA</name>